<feature type="compositionally biased region" description="Basic and acidic residues" evidence="1">
    <location>
        <begin position="60"/>
        <end position="79"/>
    </location>
</feature>
<reference evidence="2 3" key="1">
    <citation type="submission" date="2020-08" db="EMBL/GenBank/DDBJ databases">
        <title>A Genomic Blueprint of the Chicken Gut Microbiome.</title>
        <authorList>
            <person name="Gilroy R."/>
            <person name="Ravi A."/>
            <person name="Getino M."/>
            <person name="Pursley I."/>
            <person name="Horton D.L."/>
            <person name="Alikhan N.-F."/>
            <person name="Baker D."/>
            <person name="Gharbi K."/>
            <person name="Hall N."/>
            <person name="Watson M."/>
            <person name="Adriaenssens E.M."/>
            <person name="Foster-Nyarko E."/>
            <person name="Jarju S."/>
            <person name="Secka A."/>
            <person name="Antonio M."/>
            <person name="Oren A."/>
            <person name="Chaudhuri R."/>
            <person name="La Ragione R.M."/>
            <person name="Hildebrand F."/>
            <person name="Pallen M.J."/>
        </authorList>
    </citation>
    <scope>NUCLEOTIDE SEQUENCE [LARGE SCALE GENOMIC DNA]</scope>
    <source>
        <strain evidence="2 3">Sa2CVA6</strain>
    </source>
</reference>
<proteinExistence type="predicted"/>
<evidence type="ECO:0008006" key="4">
    <source>
        <dbReference type="Google" id="ProtNLM"/>
    </source>
</evidence>
<organism evidence="2 3">
    <name type="scientific">Comamonas avium</name>
    <dbReference type="NCBI Taxonomy" id="2762231"/>
    <lineage>
        <taxon>Bacteria</taxon>
        <taxon>Pseudomonadati</taxon>
        <taxon>Pseudomonadota</taxon>
        <taxon>Betaproteobacteria</taxon>
        <taxon>Burkholderiales</taxon>
        <taxon>Comamonadaceae</taxon>
        <taxon>Comamonas</taxon>
    </lineage>
</organism>
<feature type="region of interest" description="Disordered" evidence="1">
    <location>
        <begin position="40"/>
        <end position="101"/>
    </location>
</feature>
<evidence type="ECO:0000313" key="2">
    <source>
        <dbReference type="EMBL" id="MBD7960964.1"/>
    </source>
</evidence>
<protein>
    <recommendedName>
        <fullName evidence="4">DUF4124 domain-containing protein</fullName>
    </recommendedName>
</protein>
<sequence length="139" mass="15623">MSLYPLASQAQAYRCGNSYSSAPCTGSQAVEVEPAVNMYPSTTGNAASGMLPASSHQKNYRQEDKETREWQRAERELDKAQAAPPTQRQGRPNTAKCEAAKQRIKKIDELARRGGSVKLMERLREDRQNTRDWQFRSGC</sequence>
<dbReference type="Proteomes" id="UP000634919">
    <property type="component" value="Unassembled WGS sequence"/>
</dbReference>
<evidence type="ECO:0000256" key="1">
    <source>
        <dbReference type="SAM" id="MobiDB-lite"/>
    </source>
</evidence>
<dbReference type="RefSeq" id="WP_191723371.1">
    <property type="nucleotide sequence ID" value="NZ_JACSQK010000005.1"/>
</dbReference>
<keyword evidence="3" id="KW-1185">Reference proteome</keyword>
<evidence type="ECO:0000313" key="3">
    <source>
        <dbReference type="Proteomes" id="UP000634919"/>
    </source>
</evidence>
<comment type="caution">
    <text evidence="2">The sequence shown here is derived from an EMBL/GenBank/DDBJ whole genome shotgun (WGS) entry which is preliminary data.</text>
</comment>
<name>A0ABR8SC47_9BURK</name>
<dbReference type="EMBL" id="JACSQK010000005">
    <property type="protein sequence ID" value="MBD7960964.1"/>
    <property type="molecule type" value="Genomic_DNA"/>
</dbReference>
<accession>A0ABR8SC47</accession>
<gene>
    <name evidence="2" type="ORF">H9646_10745</name>
</gene>